<dbReference type="SUPFAM" id="SSF53098">
    <property type="entry name" value="Ribonuclease H-like"/>
    <property type="match status" value="1"/>
</dbReference>
<dbReference type="Gene3D" id="3.30.70.640">
    <property type="entry name" value="Molybdopterin cofactor biosynthesis C (MoaC) domain"/>
    <property type="match status" value="1"/>
</dbReference>
<evidence type="ECO:0000256" key="6">
    <source>
        <dbReference type="ARBA" id="ARBA00011245"/>
    </source>
</evidence>
<evidence type="ECO:0000256" key="3">
    <source>
        <dbReference type="ARBA" id="ARBA00001946"/>
    </source>
</evidence>
<evidence type="ECO:0000256" key="7">
    <source>
        <dbReference type="ARBA" id="ARBA00022722"/>
    </source>
</evidence>
<dbReference type="InterPro" id="IPR002156">
    <property type="entry name" value="RNaseH_domain"/>
</dbReference>
<dbReference type="InterPro" id="IPR047594">
    <property type="entry name" value="MoaC_bact/euk"/>
</dbReference>
<evidence type="ECO:0000256" key="8">
    <source>
        <dbReference type="ARBA" id="ARBA00022723"/>
    </source>
</evidence>
<reference evidence="15" key="1">
    <citation type="submission" date="2018-05" db="EMBL/GenBank/DDBJ databases">
        <authorList>
            <person name="Lanie J.A."/>
            <person name="Ng W.-L."/>
            <person name="Kazmierczak K.M."/>
            <person name="Andrzejewski T.M."/>
            <person name="Davidsen T.M."/>
            <person name="Wayne K.J."/>
            <person name="Tettelin H."/>
            <person name="Glass J.I."/>
            <person name="Rusch D."/>
            <person name="Podicherti R."/>
            <person name="Tsui H.-C.T."/>
            <person name="Winkler M.E."/>
        </authorList>
    </citation>
    <scope>NUCLEOTIDE SEQUENCE</scope>
</reference>
<dbReference type="NCBIfam" id="TIGR00581">
    <property type="entry name" value="moaC"/>
    <property type="match status" value="1"/>
</dbReference>
<evidence type="ECO:0000256" key="13">
    <source>
        <dbReference type="ARBA" id="ARBA00023239"/>
    </source>
</evidence>
<dbReference type="Pfam" id="PF01967">
    <property type="entry name" value="MoaC"/>
    <property type="match status" value="1"/>
</dbReference>
<dbReference type="Pfam" id="PF00075">
    <property type="entry name" value="RNase_H"/>
    <property type="match status" value="1"/>
</dbReference>
<name>A0A381X0W6_9ZZZZ</name>
<feature type="domain" description="RNase H type-1" evidence="14">
    <location>
        <begin position="1"/>
        <end position="126"/>
    </location>
</feature>
<evidence type="ECO:0000256" key="11">
    <source>
        <dbReference type="ARBA" id="ARBA00022842"/>
    </source>
</evidence>
<keyword evidence="13" id="KW-0456">Lyase</keyword>
<dbReference type="InterPro" id="IPR050092">
    <property type="entry name" value="RNase_H"/>
</dbReference>
<comment type="catalytic activity">
    <reaction evidence="2">
        <text>(8S)-3',8-cyclo-7,8-dihydroguanosine 5'-triphosphate = cyclic pyranopterin phosphate + diphosphate</text>
        <dbReference type="Rhea" id="RHEA:49580"/>
        <dbReference type="ChEBI" id="CHEBI:33019"/>
        <dbReference type="ChEBI" id="CHEBI:59648"/>
        <dbReference type="ChEBI" id="CHEBI:131766"/>
        <dbReference type="EC" id="4.6.1.17"/>
    </reaction>
</comment>
<evidence type="ECO:0000259" key="14">
    <source>
        <dbReference type="PROSITE" id="PS50879"/>
    </source>
</evidence>
<keyword evidence="10" id="KW-0378">Hydrolase</keyword>
<comment type="subunit">
    <text evidence="6">Monomer.</text>
</comment>
<evidence type="ECO:0000256" key="9">
    <source>
        <dbReference type="ARBA" id="ARBA00022759"/>
    </source>
</evidence>
<dbReference type="EMBL" id="UINC01013524">
    <property type="protein sequence ID" value="SVA58365.1"/>
    <property type="molecule type" value="Genomic_DNA"/>
</dbReference>
<dbReference type="SUPFAM" id="SSF55040">
    <property type="entry name" value="Molybdenum cofactor biosynthesis protein C, MoaC"/>
    <property type="match status" value="1"/>
</dbReference>
<comment type="cofactor">
    <cofactor evidence="3">
        <name>Mg(2+)</name>
        <dbReference type="ChEBI" id="CHEBI:18420"/>
    </cofactor>
</comment>
<dbReference type="InterPro" id="IPR012337">
    <property type="entry name" value="RNaseH-like_sf"/>
</dbReference>
<evidence type="ECO:0000256" key="4">
    <source>
        <dbReference type="ARBA" id="ARBA00005046"/>
    </source>
</evidence>
<dbReference type="AlphaFoldDB" id="A0A381X0W6"/>
<dbReference type="UniPathway" id="UPA00344"/>
<dbReference type="InterPro" id="IPR036397">
    <property type="entry name" value="RNaseH_sf"/>
</dbReference>
<evidence type="ECO:0000313" key="15">
    <source>
        <dbReference type="EMBL" id="SVA58365.1"/>
    </source>
</evidence>
<comment type="pathway">
    <text evidence="4">Cofactor biosynthesis; molybdopterin biosynthesis.</text>
</comment>
<evidence type="ECO:0000256" key="2">
    <source>
        <dbReference type="ARBA" id="ARBA00001637"/>
    </source>
</evidence>
<gene>
    <name evidence="15" type="ORF">METZ01_LOCUS111219</name>
</gene>
<dbReference type="HAMAP" id="MF_01224_B">
    <property type="entry name" value="MoaC_B"/>
    <property type="match status" value="1"/>
</dbReference>
<dbReference type="Gene3D" id="3.30.420.10">
    <property type="entry name" value="Ribonuclease H-like superfamily/Ribonuclease H"/>
    <property type="match status" value="1"/>
</dbReference>
<dbReference type="InterPro" id="IPR002820">
    <property type="entry name" value="Mopterin_CF_biosynth-C_dom"/>
</dbReference>
<dbReference type="NCBIfam" id="NF006870">
    <property type="entry name" value="PRK09364.1"/>
    <property type="match status" value="1"/>
</dbReference>
<keyword evidence="11" id="KW-0460">Magnesium</keyword>
<accession>A0A381X0W6</accession>
<organism evidence="15">
    <name type="scientific">marine metagenome</name>
    <dbReference type="NCBI Taxonomy" id="408172"/>
    <lineage>
        <taxon>unclassified sequences</taxon>
        <taxon>metagenomes</taxon>
        <taxon>ecological metagenomes</taxon>
    </lineage>
</organism>
<keyword evidence="8" id="KW-0479">Metal-binding</keyword>
<comment type="catalytic activity">
    <reaction evidence="1">
        <text>Endonucleolytic cleavage to 5'-phosphomonoester.</text>
        <dbReference type="EC" id="3.1.26.4"/>
    </reaction>
</comment>
<dbReference type="GO" id="GO:0061799">
    <property type="term" value="F:cyclic pyranopterin monophosphate synthase activity"/>
    <property type="evidence" value="ECO:0007669"/>
    <property type="project" value="UniProtKB-EC"/>
</dbReference>
<evidence type="ECO:0000256" key="12">
    <source>
        <dbReference type="ARBA" id="ARBA00023150"/>
    </source>
</evidence>
<evidence type="ECO:0000256" key="5">
    <source>
        <dbReference type="ARBA" id="ARBA00005300"/>
    </source>
</evidence>
<sequence length="310" mass="33848">MITIYTDGACLGNPGPGGWGAVITGDGRKRSVHGSDPHTTNNRMEIMAVVEGLRTIPDKSKVAVFSDSTYVINTMTKNWKRRKNKDLWDLLDQEVTSRDISWHWVKGHSGDLLNEEADRLAYGEATGKFGPEHEPFSGEGLMEADNSEPTMTEDDSLTHVDERGAARMVDVSAKPDSERIAVAIGYVKMKPETLQMIKTNDFKKGDVLSVARIAGVMGAKQTPSLIPLCHPLPLTQVTVDFELDEKRSRVEIKAMAKTHGKTGVEIEALTATSIAALTIYDMCKAVDRGMQIGTQLLSKTGGQSGDVFLE</sequence>
<proteinExistence type="inferred from homology"/>
<dbReference type="GO" id="GO:0043137">
    <property type="term" value="P:DNA replication, removal of RNA primer"/>
    <property type="evidence" value="ECO:0007669"/>
    <property type="project" value="TreeGrafter"/>
</dbReference>
<dbReference type="PANTHER" id="PTHR10642:SF26">
    <property type="entry name" value="RIBONUCLEASE H1"/>
    <property type="match status" value="1"/>
</dbReference>
<dbReference type="InterPro" id="IPR022892">
    <property type="entry name" value="RNaseHI"/>
</dbReference>
<dbReference type="GO" id="GO:0004523">
    <property type="term" value="F:RNA-DNA hybrid ribonuclease activity"/>
    <property type="evidence" value="ECO:0007669"/>
    <property type="project" value="UniProtKB-EC"/>
</dbReference>
<evidence type="ECO:0000256" key="1">
    <source>
        <dbReference type="ARBA" id="ARBA00000077"/>
    </source>
</evidence>
<dbReference type="PROSITE" id="PS50879">
    <property type="entry name" value="RNASE_H_1"/>
    <property type="match status" value="1"/>
</dbReference>
<dbReference type="GO" id="GO:0003676">
    <property type="term" value="F:nucleic acid binding"/>
    <property type="evidence" value="ECO:0007669"/>
    <property type="project" value="InterPro"/>
</dbReference>
<keyword evidence="9" id="KW-0255">Endonuclease</keyword>
<dbReference type="CDD" id="cd01420">
    <property type="entry name" value="MoaC_PE"/>
    <property type="match status" value="1"/>
</dbReference>
<keyword evidence="12" id="KW-0501">Molybdenum cofactor biosynthesis</keyword>
<keyword evidence="7" id="KW-0540">Nuclease</keyword>
<dbReference type="InterPro" id="IPR036522">
    <property type="entry name" value="MoaC_sf"/>
</dbReference>
<dbReference type="GO" id="GO:0006777">
    <property type="term" value="P:Mo-molybdopterin cofactor biosynthetic process"/>
    <property type="evidence" value="ECO:0007669"/>
    <property type="project" value="UniProtKB-KW"/>
</dbReference>
<dbReference type="CDD" id="cd09278">
    <property type="entry name" value="RNase_HI_prokaryote_like"/>
    <property type="match status" value="1"/>
</dbReference>
<dbReference type="InterPro" id="IPR023045">
    <property type="entry name" value="MoaC"/>
</dbReference>
<protein>
    <recommendedName>
        <fullName evidence="14">RNase H type-1 domain-containing protein</fullName>
    </recommendedName>
</protein>
<evidence type="ECO:0000256" key="10">
    <source>
        <dbReference type="ARBA" id="ARBA00022801"/>
    </source>
</evidence>
<dbReference type="PANTHER" id="PTHR10642">
    <property type="entry name" value="RIBONUCLEASE H1"/>
    <property type="match status" value="1"/>
</dbReference>
<comment type="similarity">
    <text evidence="5">Belongs to the RNase H family.</text>
</comment>
<dbReference type="GO" id="GO:0046872">
    <property type="term" value="F:metal ion binding"/>
    <property type="evidence" value="ECO:0007669"/>
    <property type="project" value="UniProtKB-KW"/>
</dbReference>